<proteinExistence type="predicted"/>
<evidence type="ECO:0000259" key="2">
    <source>
        <dbReference type="PROSITE" id="PS51304"/>
    </source>
</evidence>
<dbReference type="GO" id="GO:0030246">
    <property type="term" value="F:carbohydrate binding"/>
    <property type="evidence" value="ECO:0007669"/>
    <property type="project" value="UniProtKB-KW"/>
</dbReference>
<dbReference type="AlphaFoldDB" id="A0A3Q2UGY4"/>
<dbReference type="GeneTree" id="ENSGT00940000179768"/>
<name>A0A3Q2UGY4_FUNHE</name>
<evidence type="ECO:0000313" key="3">
    <source>
        <dbReference type="Ensembl" id="ENSFHEP00000029685.1"/>
    </source>
</evidence>
<dbReference type="InterPro" id="IPR001079">
    <property type="entry name" value="Galectin_CRD"/>
</dbReference>
<dbReference type="STRING" id="8078.ENSFHEP00000029685"/>
<dbReference type="PROSITE" id="PS51304">
    <property type="entry name" value="GALECTIN"/>
    <property type="match status" value="1"/>
</dbReference>
<evidence type="ECO:0000313" key="4">
    <source>
        <dbReference type="Proteomes" id="UP000265000"/>
    </source>
</evidence>
<dbReference type="SUPFAM" id="SSF49899">
    <property type="entry name" value="Concanavalin A-like lectins/glucanases"/>
    <property type="match status" value="1"/>
</dbReference>
<accession>A0A3Q2UGY4</accession>
<evidence type="ECO:0000256" key="1">
    <source>
        <dbReference type="ARBA" id="ARBA00022734"/>
    </source>
</evidence>
<protein>
    <recommendedName>
        <fullName evidence="2">Galectin domain-containing protein</fullName>
    </recommendedName>
</protein>
<keyword evidence="1" id="KW-0430">Lectin</keyword>
<dbReference type="InterPro" id="IPR013320">
    <property type="entry name" value="ConA-like_dom_sf"/>
</dbReference>
<feature type="domain" description="Galectin" evidence="2">
    <location>
        <begin position="1"/>
        <end position="112"/>
    </location>
</feature>
<reference evidence="3" key="2">
    <citation type="submission" date="2025-09" db="UniProtKB">
        <authorList>
            <consortium name="Ensembl"/>
        </authorList>
    </citation>
    <scope>IDENTIFICATION</scope>
</reference>
<dbReference type="Proteomes" id="UP000265000">
    <property type="component" value="Unplaced"/>
</dbReference>
<organism evidence="3 4">
    <name type="scientific">Fundulus heteroclitus</name>
    <name type="common">Killifish</name>
    <name type="synonym">Mummichog</name>
    <dbReference type="NCBI Taxonomy" id="8078"/>
    <lineage>
        <taxon>Eukaryota</taxon>
        <taxon>Metazoa</taxon>
        <taxon>Chordata</taxon>
        <taxon>Craniata</taxon>
        <taxon>Vertebrata</taxon>
        <taxon>Euteleostomi</taxon>
        <taxon>Actinopterygii</taxon>
        <taxon>Neopterygii</taxon>
        <taxon>Teleostei</taxon>
        <taxon>Neoteleostei</taxon>
        <taxon>Acanthomorphata</taxon>
        <taxon>Ovalentaria</taxon>
        <taxon>Atherinomorphae</taxon>
        <taxon>Cyprinodontiformes</taxon>
        <taxon>Fundulidae</taxon>
        <taxon>Fundulus</taxon>
    </lineage>
</organism>
<reference evidence="3" key="1">
    <citation type="submission" date="2025-08" db="UniProtKB">
        <authorList>
            <consortium name="Ensembl"/>
        </authorList>
    </citation>
    <scope>IDENTIFICATION</scope>
</reference>
<dbReference type="Ensembl" id="ENSFHET00000020508.1">
    <property type="protein sequence ID" value="ENSFHEP00000029685.1"/>
    <property type="gene ID" value="ENSFHEG00000014540.1"/>
</dbReference>
<keyword evidence="4" id="KW-1185">Reference proteome</keyword>
<sequence>MWQQYAMAGDSWRMMKVIPFTGFHSPLSVEAGETSLGHYHLVVHLNPCFDCQKSFPFSQGEKFMIHIHFIETGFVINLCDSSTINFPNLLGATKYTFFSFSEYFHIVSIEVK</sequence>